<dbReference type="Proteomes" id="UP000321026">
    <property type="component" value="Unassembled WGS sequence"/>
</dbReference>
<proteinExistence type="predicted"/>
<protein>
    <submittedName>
        <fullName evidence="1">Uncharacterized protein</fullName>
    </submittedName>
</protein>
<comment type="caution">
    <text evidence="1">The sequence shown here is derived from an EMBL/GenBank/DDBJ whole genome shotgun (WGS) entry which is preliminary data.</text>
</comment>
<name>A0A5C7JBU4_9BACT</name>
<dbReference type="AlphaFoldDB" id="A0A5C7JBU4"/>
<sequence>MKRNALNWLIGFTACIVILSVMGGIEHVDQELSAKVLEEAKAQARSEYKAQHESKYAALDAQGRYMTSFDRIAEAK</sequence>
<reference evidence="1 2" key="1">
    <citation type="submission" date="2018-09" db="EMBL/GenBank/DDBJ databases">
        <title>Metagenome Assembled Genomes from an Advanced Water Purification Facility.</title>
        <authorList>
            <person name="Stamps B.W."/>
            <person name="Spear J.R."/>
        </authorList>
    </citation>
    <scope>NUCLEOTIDE SEQUENCE [LARGE SCALE GENOMIC DNA]</scope>
    <source>
        <strain evidence="1">Bin_63_2</strain>
    </source>
</reference>
<organism evidence="1 2">
    <name type="scientific">Candidatus Dojkabacteria bacterium</name>
    <dbReference type="NCBI Taxonomy" id="2099670"/>
    <lineage>
        <taxon>Bacteria</taxon>
        <taxon>Candidatus Dojkabacteria</taxon>
    </lineage>
</organism>
<accession>A0A5C7JBU4</accession>
<dbReference type="EMBL" id="SSDS01000002">
    <property type="protein sequence ID" value="TXG78929.1"/>
    <property type="molecule type" value="Genomic_DNA"/>
</dbReference>
<evidence type="ECO:0000313" key="1">
    <source>
        <dbReference type="EMBL" id="TXG78929.1"/>
    </source>
</evidence>
<gene>
    <name evidence="1" type="ORF">E6Q11_00120</name>
</gene>
<dbReference type="PROSITE" id="PS51257">
    <property type="entry name" value="PROKAR_LIPOPROTEIN"/>
    <property type="match status" value="1"/>
</dbReference>
<evidence type="ECO:0000313" key="2">
    <source>
        <dbReference type="Proteomes" id="UP000321026"/>
    </source>
</evidence>